<sequence length="90" mass="9373">MSRKADSTVGCEIDTRRQISADVTGYPVITIELEVEAALGAAWLTGLGAGGYATTQSAAGPGCASAPCWTPRGMRTMLSCLTYTNRCACH</sequence>
<proteinExistence type="predicted"/>
<dbReference type="HOGENOM" id="CLU_2435239_0_0_4"/>
<evidence type="ECO:0000313" key="2">
    <source>
        <dbReference type="Proteomes" id="UP000007437"/>
    </source>
</evidence>
<keyword evidence="1" id="KW-0808">Transferase</keyword>
<dbReference type="STRING" id="882378.RBRH_01286"/>
<dbReference type="EMBL" id="FR687359">
    <property type="protein sequence ID" value="CBW75911.1"/>
    <property type="molecule type" value="Genomic_DNA"/>
</dbReference>
<organism evidence="1 2">
    <name type="scientific">Mycetohabitans rhizoxinica (strain DSM 19002 / CIP 109453 / HKI 454)</name>
    <name type="common">Paraburkholderia rhizoxinica</name>
    <dbReference type="NCBI Taxonomy" id="882378"/>
    <lineage>
        <taxon>Bacteria</taxon>
        <taxon>Pseudomonadati</taxon>
        <taxon>Pseudomonadota</taxon>
        <taxon>Betaproteobacteria</taxon>
        <taxon>Burkholderiales</taxon>
        <taxon>Burkholderiaceae</taxon>
        <taxon>Mycetohabitans</taxon>
    </lineage>
</organism>
<protein>
    <submittedName>
        <fullName evidence="1">Xylulose kinase</fullName>
        <ecNumber evidence="1">2.7.1.17</ecNumber>
    </submittedName>
</protein>
<dbReference type="Gene3D" id="3.30.420.40">
    <property type="match status" value="1"/>
</dbReference>
<keyword evidence="1" id="KW-0418">Kinase</keyword>
<evidence type="ECO:0000313" key="1">
    <source>
        <dbReference type="EMBL" id="CBW75911.1"/>
    </source>
</evidence>
<accession>E5AKV4</accession>
<dbReference type="KEGG" id="brh:RBRH_01286"/>
<dbReference type="GO" id="GO:0004856">
    <property type="term" value="F:D-xylulokinase activity"/>
    <property type="evidence" value="ECO:0007669"/>
    <property type="project" value="UniProtKB-EC"/>
</dbReference>
<dbReference type="Proteomes" id="UP000007437">
    <property type="component" value="Chromosome"/>
</dbReference>
<reference evidence="1 2" key="1">
    <citation type="journal article" date="2011" name="J. Bacteriol.">
        <title>Complete genome sequence of Burkholderia rhizoxinica, an endosymbiont of Rhizopus microsporus.</title>
        <authorList>
            <person name="Lackner G."/>
            <person name="Moebius N."/>
            <person name="Partida-Martinez L."/>
            <person name="Hertweck C."/>
        </authorList>
    </citation>
    <scope>NUCLEOTIDE SEQUENCE [LARGE SCALE GENOMIC DNA]</scope>
    <source>
        <strain evidence="2">DSM 19002 / CIP 109453 / HKI 454</strain>
    </source>
</reference>
<name>E5AKV4_MYCRK</name>
<gene>
    <name evidence="1" type="ordered locus">RBRH_01286</name>
</gene>
<dbReference type="AlphaFoldDB" id="E5AKV4"/>
<dbReference type="InterPro" id="IPR043129">
    <property type="entry name" value="ATPase_NBD"/>
</dbReference>
<dbReference type="SUPFAM" id="SSF53067">
    <property type="entry name" value="Actin-like ATPase domain"/>
    <property type="match status" value="1"/>
</dbReference>
<dbReference type="EC" id="2.7.1.17" evidence="1"/>